<dbReference type="Pfam" id="PF00126">
    <property type="entry name" value="HTH_1"/>
    <property type="match status" value="1"/>
</dbReference>
<accession>A0A552UH43</accession>
<comment type="similarity">
    <text evidence="1">Belongs to the LysR transcriptional regulatory family.</text>
</comment>
<evidence type="ECO:0000259" key="5">
    <source>
        <dbReference type="PROSITE" id="PS50931"/>
    </source>
</evidence>
<gene>
    <name evidence="6" type="ORF">FMM06_05090</name>
</gene>
<keyword evidence="3" id="KW-0238">DNA-binding</keyword>
<dbReference type="PANTHER" id="PTHR30346:SF29">
    <property type="entry name" value="LYSR SUBSTRATE-BINDING"/>
    <property type="match status" value="1"/>
</dbReference>
<dbReference type="RefSeq" id="WP_143555075.1">
    <property type="nucleotide sequence ID" value="NZ_VJWA01000001.1"/>
</dbReference>
<evidence type="ECO:0000256" key="1">
    <source>
        <dbReference type="ARBA" id="ARBA00009437"/>
    </source>
</evidence>
<dbReference type="CDD" id="cd05466">
    <property type="entry name" value="PBP2_LTTR_substrate"/>
    <property type="match status" value="1"/>
</dbReference>
<keyword evidence="4" id="KW-0804">Transcription</keyword>
<dbReference type="EMBL" id="VJWA01000001">
    <property type="protein sequence ID" value="TRW17530.1"/>
    <property type="molecule type" value="Genomic_DNA"/>
</dbReference>
<protein>
    <submittedName>
        <fullName evidence="6">LysR family transcriptional regulator</fullName>
    </submittedName>
</protein>
<dbReference type="Pfam" id="PF03466">
    <property type="entry name" value="LysR_substrate"/>
    <property type="match status" value="1"/>
</dbReference>
<sequence length="290" mass="31210">MEMHQIRYFLAVARTLNFTRAAEESNVTQPSLTRAIQKLEDEFGGLLFRRERSLTHLTDMGRQMLPHLERTYQAAQAAKDLARGIGREAVAPLNLGLATPLTTPQLAAALAEVGAGLPGFQLRVVSGQGDALLDDMLKGDLDMVIAAEPRDRHDRLDAIPMFALDYGVVTHEGHALLEKGEATLACLHGVCWIAVGGDLDAEFREVCAAEGVEPDHRHAAGSEADALRLVAARLGSALAVRAAPLPEGVHMVDVAGVHLTRRVVIATVSGRQRPPAGDALIRAIRSRAWP</sequence>
<dbReference type="AlphaFoldDB" id="A0A552UH43"/>
<evidence type="ECO:0000313" key="7">
    <source>
        <dbReference type="Proteomes" id="UP000317894"/>
    </source>
</evidence>
<dbReference type="Gene3D" id="1.10.10.10">
    <property type="entry name" value="Winged helix-like DNA-binding domain superfamily/Winged helix DNA-binding domain"/>
    <property type="match status" value="1"/>
</dbReference>
<dbReference type="FunFam" id="1.10.10.10:FF:000001">
    <property type="entry name" value="LysR family transcriptional regulator"/>
    <property type="match status" value="1"/>
</dbReference>
<dbReference type="PANTHER" id="PTHR30346">
    <property type="entry name" value="TRANSCRIPTIONAL DUAL REGULATOR HCAR-RELATED"/>
    <property type="match status" value="1"/>
</dbReference>
<dbReference type="SUPFAM" id="SSF46785">
    <property type="entry name" value="Winged helix' DNA-binding domain"/>
    <property type="match status" value="1"/>
</dbReference>
<name>A0A552UH43_9SPHN</name>
<feature type="domain" description="HTH lysR-type" evidence="5">
    <location>
        <begin position="1"/>
        <end position="58"/>
    </location>
</feature>
<keyword evidence="2" id="KW-0805">Transcription regulation</keyword>
<proteinExistence type="inferred from homology"/>
<dbReference type="Gene3D" id="3.40.190.290">
    <property type="match status" value="1"/>
</dbReference>
<dbReference type="InterPro" id="IPR000847">
    <property type="entry name" value="LysR_HTH_N"/>
</dbReference>
<dbReference type="InterPro" id="IPR005119">
    <property type="entry name" value="LysR_subst-bd"/>
</dbReference>
<evidence type="ECO:0000256" key="2">
    <source>
        <dbReference type="ARBA" id="ARBA00023015"/>
    </source>
</evidence>
<dbReference type="SUPFAM" id="SSF53850">
    <property type="entry name" value="Periplasmic binding protein-like II"/>
    <property type="match status" value="1"/>
</dbReference>
<dbReference type="GO" id="GO:0003677">
    <property type="term" value="F:DNA binding"/>
    <property type="evidence" value="ECO:0007669"/>
    <property type="project" value="UniProtKB-KW"/>
</dbReference>
<dbReference type="PROSITE" id="PS50931">
    <property type="entry name" value="HTH_LYSR"/>
    <property type="match status" value="1"/>
</dbReference>
<dbReference type="Proteomes" id="UP000317894">
    <property type="component" value="Unassembled WGS sequence"/>
</dbReference>
<dbReference type="GO" id="GO:0003700">
    <property type="term" value="F:DNA-binding transcription factor activity"/>
    <property type="evidence" value="ECO:0007669"/>
    <property type="project" value="InterPro"/>
</dbReference>
<evidence type="ECO:0000256" key="3">
    <source>
        <dbReference type="ARBA" id="ARBA00023125"/>
    </source>
</evidence>
<comment type="caution">
    <text evidence="6">The sequence shown here is derived from an EMBL/GenBank/DDBJ whole genome shotgun (WGS) entry which is preliminary data.</text>
</comment>
<dbReference type="GO" id="GO:0032993">
    <property type="term" value="C:protein-DNA complex"/>
    <property type="evidence" value="ECO:0007669"/>
    <property type="project" value="TreeGrafter"/>
</dbReference>
<keyword evidence="7" id="KW-1185">Reference proteome</keyword>
<dbReference type="PRINTS" id="PR00039">
    <property type="entry name" value="HTHLYSR"/>
</dbReference>
<organism evidence="6 7">
    <name type="scientific">Glacieibacterium frigidum</name>
    <dbReference type="NCBI Taxonomy" id="2593303"/>
    <lineage>
        <taxon>Bacteria</taxon>
        <taxon>Pseudomonadati</taxon>
        <taxon>Pseudomonadota</taxon>
        <taxon>Alphaproteobacteria</taxon>
        <taxon>Sphingomonadales</taxon>
        <taxon>Sphingosinicellaceae</taxon>
        <taxon>Glacieibacterium</taxon>
    </lineage>
</organism>
<dbReference type="InterPro" id="IPR036388">
    <property type="entry name" value="WH-like_DNA-bd_sf"/>
</dbReference>
<reference evidence="6 7" key="1">
    <citation type="submission" date="2019-07" db="EMBL/GenBank/DDBJ databases">
        <title>Novel species isolated from glacier.</title>
        <authorList>
            <person name="Liu Q."/>
            <person name="Xin Y.-H."/>
        </authorList>
    </citation>
    <scope>NUCLEOTIDE SEQUENCE [LARGE SCALE GENOMIC DNA]</scope>
    <source>
        <strain evidence="6 7">LB1R16</strain>
    </source>
</reference>
<evidence type="ECO:0000256" key="4">
    <source>
        <dbReference type="ARBA" id="ARBA00023163"/>
    </source>
</evidence>
<evidence type="ECO:0000313" key="6">
    <source>
        <dbReference type="EMBL" id="TRW17530.1"/>
    </source>
</evidence>
<dbReference type="OrthoDB" id="7500534at2"/>
<dbReference type="InterPro" id="IPR036390">
    <property type="entry name" value="WH_DNA-bd_sf"/>
</dbReference>